<dbReference type="InterPro" id="IPR024083">
    <property type="entry name" value="Fumarase/histidase_N"/>
</dbReference>
<name>A0A1H2EHL3_9BACT</name>
<dbReference type="Pfam" id="PF00206">
    <property type="entry name" value="Lyase_1"/>
    <property type="match status" value="1"/>
</dbReference>
<comment type="subcellular location">
    <subcellularLocation>
        <location evidence="7">Cytoplasm</location>
    </subcellularLocation>
</comment>
<keyword evidence="4 7" id="KW-0055">Arginine biosynthesis</keyword>
<dbReference type="Pfam" id="PF14698">
    <property type="entry name" value="ASL_C2"/>
    <property type="match status" value="1"/>
</dbReference>
<keyword evidence="11" id="KW-1185">Reference proteome</keyword>
<dbReference type="InterPro" id="IPR029419">
    <property type="entry name" value="Arg_succ_lyase_C"/>
</dbReference>
<dbReference type="InterPro" id="IPR008948">
    <property type="entry name" value="L-Aspartase-like"/>
</dbReference>
<evidence type="ECO:0000256" key="5">
    <source>
        <dbReference type="ARBA" id="ARBA00022605"/>
    </source>
</evidence>
<reference evidence="11" key="1">
    <citation type="submission" date="2016-10" db="EMBL/GenBank/DDBJ databases">
        <authorList>
            <person name="Varghese N."/>
            <person name="Submissions S."/>
        </authorList>
    </citation>
    <scope>NUCLEOTIDE SEQUENCE [LARGE SCALE GENOMIC DNA]</scope>
    <source>
        <strain evidence="11">DSM 3384</strain>
    </source>
</reference>
<dbReference type="SUPFAM" id="SSF48557">
    <property type="entry name" value="L-aspartase-like"/>
    <property type="match status" value="1"/>
</dbReference>
<dbReference type="PRINTS" id="PR00149">
    <property type="entry name" value="FUMRATELYASE"/>
</dbReference>
<dbReference type="FunFam" id="1.10.40.30:FF:000001">
    <property type="entry name" value="Argininosuccinate lyase"/>
    <property type="match status" value="1"/>
</dbReference>
<dbReference type="FunFam" id="1.20.200.10:FF:000002">
    <property type="entry name" value="Argininosuccinate lyase"/>
    <property type="match status" value="1"/>
</dbReference>
<dbReference type="PANTHER" id="PTHR43814">
    <property type="entry name" value="ARGININOSUCCINATE LYASE"/>
    <property type="match status" value="1"/>
</dbReference>
<evidence type="ECO:0000256" key="4">
    <source>
        <dbReference type="ARBA" id="ARBA00022571"/>
    </source>
</evidence>
<dbReference type="AlphaFoldDB" id="A0A1H2EHL3"/>
<dbReference type="InterPro" id="IPR000362">
    <property type="entry name" value="Fumarate_lyase_fam"/>
</dbReference>
<dbReference type="NCBIfam" id="TIGR00838">
    <property type="entry name" value="argH"/>
    <property type="match status" value="1"/>
</dbReference>
<keyword evidence="6 7" id="KW-0456">Lyase</keyword>
<feature type="domain" description="Fumarate lyase N-terminal" evidence="8">
    <location>
        <begin position="13"/>
        <end position="307"/>
    </location>
</feature>
<accession>A0A1H2EHL3</accession>
<dbReference type="InterPro" id="IPR022761">
    <property type="entry name" value="Fumarate_lyase_N"/>
</dbReference>
<dbReference type="UniPathway" id="UPA00068">
    <property type="reaction ID" value="UER00114"/>
</dbReference>
<evidence type="ECO:0000256" key="1">
    <source>
        <dbReference type="ARBA" id="ARBA00000985"/>
    </source>
</evidence>
<dbReference type="Proteomes" id="UP000199608">
    <property type="component" value="Unassembled WGS sequence"/>
</dbReference>
<dbReference type="CDD" id="cd01359">
    <property type="entry name" value="Argininosuccinate_lyase"/>
    <property type="match status" value="1"/>
</dbReference>
<evidence type="ECO:0000256" key="2">
    <source>
        <dbReference type="ARBA" id="ARBA00004941"/>
    </source>
</evidence>
<dbReference type="GO" id="GO:0004056">
    <property type="term" value="F:argininosuccinate lyase activity"/>
    <property type="evidence" value="ECO:0007669"/>
    <property type="project" value="UniProtKB-UniRule"/>
</dbReference>
<protein>
    <recommendedName>
        <fullName evidence="3 7">Argininosuccinate lyase</fullName>
        <shortName evidence="7">ASAL</shortName>
        <ecNumber evidence="3 7">4.3.2.1</ecNumber>
    </recommendedName>
    <alternativeName>
        <fullName evidence="7">Arginosuccinase</fullName>
    </alternativeName>
</protein>
<dbReference type="PANTHER" id="PTHR43814:SF1">
    <property type="entry name" value="ARGININOSUCCINATE LYASE"/>
    <property type="match status" value="1"/>
</dbReference>
<dbReference type="GO" id="GO:0005829">
    <property type="term" value="C:cytosol"/>
    <property type="evidence" value="ECO:0007669"/>
    <property type="project" value="TreeGrafter"/>
</dbReference>
<dbReference type="Gene3D" id="1.10.275.10">
    <property type="entry name" value="Fumarase/aspartase (N-terminal domain)"/>
    <property type="match status" value="1"/>
</dbReference>
<evidence type="ECO:0000313" key="11">
    <source>
        <dbReference type="Proteomes" id="UP000199608"/>
    </source>
</evidence>
<evidence type="ECO:0000256" key="3">
    <source>
        <dbReference type="ARBA" id="ARBA00012338"/>
    </source>
</evidence>
<dbReference type="Gene3D" id="1.10.40.30">
    <property type="entry name" value="Fumarase/aspartase (C-terminal domain)"/>
    <property type="match status" value="1"/>
</dbReference>
<comment type="pathway">
    <text evidence="2 7">Amino-acid biosynthesis; L-arginine biosynthesis; L-arginine from L-ornithine and carbamoyl phosphate: step 3/3.</text>
</comment>
<keyword evidence="5 7" id="KW-0028">Amino-acid biosynthesis</keyword>
<evidence type="ECO:0000259" key="8">
    <source>
        <dbReference type="Pfam" id="PF00206"/>
    </source>
</evidence>
<evidence type="ECO:0000259" key="9">
    <source>
        <dbReference type="Pfam" id="PF14698"/>
    </source>
</evidence>
<sequence length="464" mass="52169">MSESGGSEKLWGGRFSQSTDELVEKINASIDVDKRLYESDIEGSIAHLKMMAKESIITRDEADILVKGLGRVKEKIENNEIQFSAGLEDIHMHIEDALGKISGDVARKLHTGRSRNDQVALDVRIYLKKETRIIIDLLVGFQKALVRMAQNHLDVIMPGYTHLQRAQPVLFSHHLMAYYEMIKRDIERFEDCFKRIDVMPLGSAALAGTTYPLNREFTKDLLSFSKVSDNSIDSVSDRDFVIEFISHASICMIHFSRLSEELILWSSSEFSFITISDAFTTGSSIMPQKKNPDVAELVRGKTGRVVGNLVAILTLMKSLPMAYNKDMQEDKEPLFDTVDTLKICTDVYTRMFENIEIHKDRMYDACCTGFLNATDLADYLVSKGMPFRDAHAVAGKAVAYALDQAKELNDLTIEELKVLSELIDEDVYEFIAIDKMISRRISYGGTGFDNVKKAVGKAAVELGI</sequence>
<organism evidence="10 11">
    <name type="scientific">Desulfobacula phenolica</name>
    <dbReference type="NCBI Taxonomy" id="90732"/>
    <lineage>
        <taxon>Bacteria</taxon>
        <taxon>Pseudomonadati</taxon>
        <taxon>Thermodesulfobacteriota</taxon>
        <taxon>Desulfobacteria</taxon>
        <taxon>Desulfobacterales</taxon>
        <taxon>Desulfobacteraceae</taxon>
        <taxon>Desulfobacula</taxon>
    </lineage>
</organism>
<comment type="similarity">
    <text evidence="7">Belongs to the lyase 1 family. Argininosuccinate lyase subfamily.</text>
</comment>
<dbReference type="GO" id="GO:0042450">
    <property type="term" value="P:L-arginine biosynthetic process via ornithine"/>
    <property type="evidence" value="ECO:0007669"/>
    <property type="project" value="UniProtKB-UniRule"/>
</dbReference>
<feature type="domain" description="Argininosuccinate lyase C-terminal" evidence="9">
    <location>
        <begin position="370"/>
        <end position="437"/>
    </location>
</feature>
<dbReference type="EC" id="4.3.2.1" evidence="3 7"/>
<evidence type="ECO:0000256" key="7">
    <source>
        <dbReference type="HAMAP-Rule" id="MF_00006"/>
    </source>
</evidence>
<dbReference type="InterPro" id="IPR020557">
    <property type="entry name" value="Fumarate_lyase_CS"/>
</dbReference>
<dbReference type="PROSITE" id="PS00163">
    <property type="entry name" value="FUMARATE_LYASES"/>
    <property type="match status" value="1"/>
</dbReference>
<dbReference type="PRINTS" id="PR00145">
    <property type="entry name" value="ARGSUCLYASE"/>
</dbReference>
<proteinExistence type="inferred from homology"/>
<dbReference type="RefSeq" id="WP_092231394.1">
    <property type="nucleotide sequence ID" value="NZ_FNLL01000003.1"/>
</dbReference>
<keyword evidence="7" id="KW-0963">Cytoplasm</keyword>
<dbReference type="HAMAP" id="MF_00006">
    <property type="entry name" value="Arg_succ_lyase"/>
    <property type="match status" value="1"/>
</dbReference>
<comment type="catalytic activity">
    <reaction evidence="1 7">
        <text>2-(N(omega)-L-arginino)succinate = fumarate + L-arginine</text>
        <dbReference type="Rhea" id="RHEA:24020"/>
        <dbReference type="ChEBI" id="CHEBI:29806"/>
        <dbReference type="ChEBI" id="CHEBI:32682"/>
        <dbReference type="ChEBI" id="CHEBI:57472"/>
        <dbReference type="EC" id="4.3.2.1"/>
    </reaction>
</comment>
<dbReference type="EMBL" id="FNLL01000003">
    <property type="protein sequence ID" value="SDT94607.1"/>
    <property type="molecule type" value="Genomic_DNA"/>
</dbReference>
<evidence type="ECO:0000313" key="10">
    <source>
        <dbReference type="EMBL" id="SDT94607.1"/>
    </source>
</evidence>
<gene>
    <name evidence="7" type="primary">argH</name>
    <name evidence="10" type="ORF">SAMN04487931_103124</name>
</gene>
<dbReference type="Gene3D" id="1.20.200.10">
    <property type="entry name" value="Fumarase/aspartase (Central domain)"/>
    <property type="match status" value="1"/>
</dbReference>
<evidence type="ECO:0000256" key="6">
    <source>
        <dbReference type="ARBA" id="ARBA00023239"/>
    </source>
</evidence>
<dbReference type="InterPro" id="IPR009049">
    <property type="entry name" value="Argininosuccinate_lyase"/>
</dbReference>